<gene>
    <name evidence="1" type="ORF">D4764_20G0000570</name>
</gene>
<protein>
    <submittedName>
        <fullName evidence="1">Uncharacterized protein</fullName>
    </submittedName>
</protein>
<name>A0A5C6NG93_9TELE</name>
<sequence>MPADASQRGREREREEVMGLYAAGVQEVQDDRPVHICVHNICAITRRPVEEHRLLHRVQRTSMLRESALAKRDRRLS</sequence>
<evidence type="ECO:0000313" key="1">
    <source>
        <dbReference type="EMBL" id="TWW66025.1"/>
    </source>
</evidence>
<reference evidence="1 2" key="1">
    <citation type="submission" date="2019-04" db="EMBL/GenBank/DDBJ databases">
        <title>Chromosome genome assembly for Takifugu flavidus.</title>
        <authorList>
            <person name="Xiao S."/>
        </authorList>
    </citation>
    <scope>NUCLEOTIDE SEQUENCE [LARGE SCALE GENOMIC DNA]</scope>
    <source>
        <strain evidence="1">HTHZ2018</strain>
        <tissue evidence="1">Muscle</tissue>
    </source>
</reference>
<proteinExistence type="predicted"/>
<dbReference type="EMBL" id="RHFK02000013">
    <property type="protein sequence ID" value="TWW66025.1"/>
    <property type="molecule type" value="Genomic_DNA"/>
</dbReference>
<dbReference type="AlphaFoldDB" id="A0A5C6NG93"/>
<keyword evidence="2" id="KW-1185">Reference proteome</keyword>
<comment type="caution">
    <text evidence="1">The sequence shown here is derived from an EMBL/GenBank/DDBJ whole genome shotgun (WGS) entry which is preliminary data.</text>
</comment>
<dbReference type="Proteomes" id="UP000324091">
    <property type="component" value="Chromosome 20"/>
</dbReference>
<accession>A0A5C6NG93</accession>
<evidence type="ECO:0000313" key="2">
    <source>
        <dbReference type="Proteomes" id="UP000324091"/>
    </source>
</evidence>
<organism evidence="1 2">
    <name type="scientific">Takifugu flavidus</name>
    <name type="common">sansaifugu</name>
    <dbReference type="NCBI Taxonomy" id="433684"/>
    <lineage>
        <taxon>Eukaryota</taxon>
        <taxon>Metazoa</taxon>
        <taxon>Chordata</taxon>
        <taxon>Craniata</taxon>
        <taxon>Vertebrata</taxon>
        <taxon>Euteleostomi</taxon>
        <taxon>Actinopterygii</taxon>
        <taxon>Neopterygii</taxon>
        <taxon>Teleostei</taxon>
        <taxon>Neoteleostei</taxon>
        <taxon>Acanthomorphata</taxon>
        <taxon>Eupercaria</taxon>
        <taxon>Tetraodontiformes</taxon>
        <taxon>Tetradontoidea</taxon>
        <taxon>Tetraodontidae</taxon>
        <taxon>Takifugu</taxon>
    </lineage>
</organism>